<reference evidence="2 3" key="1">
    <citation type="submission" date="2018-02" db="EMBL/GenBank/DDBJ databases">
        <title>Novel Leptospira species isolated from soil and water in Japan.</title>
        <authorList>
            <person name="Nakao R."/>
            <person name="Masuzawa T."/>
        </authorList>
    </citation>
    <scope>NUCLEOTIDE SEQUENCE [LARGE SCALE GENOMIC DNA]</scope>
    <source>
        <strain evidence="2 3">YH101</strain>
    </source>
</reference>
<keyword evidence="2" id="KW-0808">Transferase</keyword>
<dbReference type="CDD" id="cd00761">
    <property type="entry name" value="Glyco_tranf_GTA_type"/>
    <property type="match status" value="1"/>
</dbReference>
<dbReference type="InterPro" id="IPR001173">
    <property type="entry name" value="Glyco_trans_2-like"/>
</dbReference>
<evidence type="ECO:0000313" key="3">
    <source>
        <dbReference type="Proteomes" id="UP000245133"/>
    </source>
</evidence>
<evidence type="ECO:0000313" key="2">
    <source>
        <dbReference type="EMBL" id="GBF48807.1"/>
    </source>
</evidence>
<feature type="domain" description="Glycosyltransferase 2-like" evidence="1">
    <location>
        <begin position="14"/>
        <end position="128"/>
    </location>
</feature>
<dbReference type="GO" id="GO:0016740">
    <property type="term" value="F:transferase activity"/>
    <property type="evidence" value="ECO:0007669"/>
    <property type="project" value="UniProtKB-KW"/>
</dbReference>
<dbReference type="InterPro" id="IPR029044">
    <property type="entry name" value="Nucleotide-diphossugar_trans"/>
</dbReference>
<name>A0A2P2DW26_9LEPT</name>
<sequence>MDRFLDDPEHAIDVIIPIMHTNELWEANLHSIYREVPVNRLLLGDGGAIDDSLDIAKKFPRVVVLDQKNFKSLGYCIRNLIENVETEWFAYFHSDVYLPEQWFDKMLPYQKSFDWYGCPMRHTIMVDYPGENNIRPYAGTQIGRKEAFRENLHTIDDDYVYRQEDFVFESLVEKGGYKNGKVEDTFHYHQTMFRPSKWMDLKVKNVSIDVNRKKEEIIRSADMQVRGVIKYLKPNRFYAFWIIPNFVELLEHGELNWSEFKAWTKKTNPEWLPYLSYFKIRLVHLWFSPSIRKNIRDWITKVFFRQKIQ</sequence>
<proteinExistence type="predicted"/>
<dbReference type="Proteomes" id="UP000245133">
    <property type="component" value="Unassembled WGS sequence"/>
</dbReference>
<dbReference type="Pfam" id="PF00535">
    <property type="entry name" value="Glycos_transf_2"/>
    <property type="match status" value="1"/>
</dbReference>
<dbReference type="AlphaFoldDB" id="A0A2P2DW26"/>
<comment type="caution">
    <text evidence="2">The sequence shown here is derived from an EMBL/GenBank/DDBJ whole genome shotgun (WGS) entry which is preliminary data.</text>
</comment>
<organism evidence="2 3">
    <name type="scientific">Leptospira ryugenii</name>
    <dbReference type="NCBI Taxonomy" id="1917863"/>
    <lineage>
        <taxon>Bacteria</taxon>
        <taxon>Pseudomonadati</taxon>
        <taxon>Spirochaetota</taxon>
        <taxon>Spirochaetia</taxon>
        <taxon>Leptospirales</taxon>
        <taxon>Leptospiraceae</taxon>
        <taxon>Leptospira</taxon>
    </lineage>
</organism>
<accession>A0A2P2DW26</accession>
<dbReference type="EMBL" id="BFBB01000002">
    <property type="protein sequence ID" value="GBF48807.1"/>
    <property type="molecule type" value="Genomic_DNA"/>
</dbReference>
<evidence type="ECO:0000259" key="1">
    <source>
        <dbReference type="Pfam" id="PF00535"/>
    </source>
</evidence>
<protein>
    <submittedName>
        <fullName evidence="2">Glycosyl transferase family 2</fullName>
    </submittedName>
</protein>
<keyword evidence="3" id="KW-1185">Reference proteome</keyword>
<gene>
    <name evidence="2" type="ORF">LPTSP4_03070</name>
</gene>
<dbReference type="Gene3D" id="3.90.550.10">
    <property type="entry name" value="Spore Coat Polysaccharide Biosynthesis Protein SpsA, Chain A"/>
    <property type="match status" value="1"/>
</dbReference>
<dbReference type="SUPFAM" id="SSF53448">
    <property type="entry name" value="Nucleotide-diphospho-sugar transferases"/>
    <property type="match status" value="1"/>
</dbReference>